<feature type="non-terminal residue" evidence="1">
    <location>
        <position position="61"/>
    </location>
</feature>
<keyword evidence="2" id="KW-1185">Reference proteome</keyword>
<organism evidence="1 2">
    <name type="scientific">Ambispora gerdemannii</name>
    <dbReference type="NCBI Taxonomy" id="144530"/>
    <lineage>
        <taxon>Eukaryota</taxon>
        <taxon>Fungi</taxon>
        <taxon>Fungi incertae sedis</taxon>
        <taxon>Mucoromycota</taxon>
        <taxon>Glomeromycotina</taxon>
        <taxon>Glomeromycetes</taxon>
        <taxon>Archaeosporales</taxon>
        <taxon>Ambisporaceae</taxon>
        <taxon>Ambispora</taxon>
    </lineage>
</organism>
<dbReference type="AlphaFoldDB" id="A0A9N9N3R4"/>
<reference evidence="1" key="1">
    <citation type="submission" date="2021-06" db="EMBL/GenBank/DDBJ databases">
        <authorList>
            <person name="Kallberg Y."/>
            <person name="Tangrot J."/>
            <person name="Rosling A."/>
        </authorList>
    </citation>
    <scope>NUCLEOTIDE SEQUENCE</scope>
    <source>
        <strain evidence="1">MT106</strain>
    </source>
</reference>
<protein>
    <submittedName>
        <fullName evidence="1">8325_t:CDS:1</fullName>
    </submittedName>
</protein>
<dbReference type="Proteomes" id="UP000789831">
    <property type="component" value="Unassembled WGS sequence"/>
</dbReference>
<evidence type="ECO:0000313" key="2">
    <source>
        <dbReference type="Proteomes" id="UP000789831"/>
    </source>
</evidence>
<feature type="non-terminal residue" evidence="1">
    <location>
        <position position="1"/>
    </location>
</feature>
<sequence>IVRRAYVSDSVVDVQDNKECWREIVEGQFVQVVPEVGVGDVVLHTNTIWSGLEKSSMGDLS</sequence>
<evidence type="ECO:0000313" key="1">
    <source>
        <dbReference type="EMBL" id="CAG8699395.1"/>
    </source>
</evidence>
<gene>
    <name evidence="1" type="ORF">AGERDE_LOCUS13431</name>
</gene>
<proteinExistence type="predicted"/>
<name>A0A9N9N3R4_9GLOM</name>
<accession>A0A9N9N3R4</accession>
<dbReference type="EMBL" id="CAJVPL010017629">
    <property type="protein sequence ID" value="CAG8699395.1"/>
    <property type="molecule type" value="Genomic_DNA"/>
</dbReference>
<comment type="caution">
    <text evidence="1">The sequence shown here is derived from an EMBL/GenBank/DDBJ whole genome shotgun (WGS) entry which is preliminary data.</text>
</comment>